<dbReference type="AlphaFoldDB" id="A0A0J7KKC8"/>
<dbReference type="GO" id="GO:0060271">
    <property type="term" value="P:cilium assembly"/>
    <property type="evidence" value="ECO:0007669"/>
    <property type="project" value="InterPro"/>
</dbReference>
<dbReference type="PANTHER" id="PTHR21274:SF0">
    <property type="entry name" value="MECKELIN"/>
    <property type="match status" value="1"/>
</dbReference>
<dbReference type="Proteomes" id="UP000036403">
    <property type="component" value="Unassembled WGS sequence"/>
</dbReference>
<accession>A0A0J7KKC8</accession>
<keyword evidence="2" id="KW-1185">Reference proteome</keyword>
<dbReference type="PANTHER" id="PTHR21274">
    <property type="entry name" value="MECKELIN"/>
    <property type="match status" value="1"/>
</dbReference>
<reference evidence="1 2" key="1">
    <citation type="submission" date="2015-04" db="EMBL/GenBank/DDBJ databases">
        <title>Lasius niger genome sequencing.</title>
        <authorList>
            <person name="Konorov E.A."/>
            <person name="Nikitin M.A."/>
            <person name="Kirill M.V."/>
            <person name="Chang P."/>
        </authorList>
    </citation>
    <scope>NUCLEOTIDE SEQUENCE [LARGE SCALE GENOMIC DNA]</scope>
    <source>
        <tissue evidence="1">Whole</tissue>
    </source>
</reference>
<dbReference type="InterPro" id="IPR019170">
    <property type="entry name" value="Meckelin"/>
</dbReference>
<dbReference type="OrthoDB" id="419138at2759"/>
<sequence>MKFRSESVDSYYLRSELQVAVHLCKSSTLDFTIARFALNGEFLSMGRPTLPCQLLRNVRFGVNFNKKCRTTAAELLNAQIELLSPYLVFKEDNKSFIHALPVIVKSADQNIKEVLRQQLVRKFFLVDNVSGFKALPIFMNSRFMKASEISVLRYMKSLTILVNVQSGKDHGKIFAPLLIVEYDELTYQDFLDNSDVVIDYKVTFILKDNDIDYNVEVKKKITAIEEI</sequence>
<dbReference type="GO" id="GO:0036038">
    <property type="term" value="C:MKS complex"/>
    <property type="evidence" value="ECO:0007669"/>
    <property type="project" value="InterPro"/>
</dbReference>
<dbReference type="Pfam" id="PF09773">
    <property type="entry name" value="Meckelin"/>
    <property type="match status" value="1"/>
</dbReference>
<comment type="caution">
    <text evidence="1">The sequence shown here is derived from an EMBL/GenBank/DDBJ whole genome shotgun (WGS) entry which is preliminary data.</text>
</comment>
<protein>
    <submittedName>
        <fullName evidence="1">Meckelin</fullName>
    </submittedName>
</protein>
<evidence type="ECO:0000313" key="1">
    <source>
        <dbReference type="EMBL" id="KMQ90679.1"/>
    </source>
</evidence>
<gene>
    <name evidence="1" type="ORF">RF55_9536</name>
</gene>
<dbReference type="PaxDb" id="67767-A0A0J7KKC8"/>
<organism evidence="1 2">
    <name type="scientific">Lasius niger</name>
    <name type="common">Black garden ant</name>
    <dbReference type="NCBI Taxonomy" id="67767"/>
    <lineage>
        <taxon>Eukaryota</taxon>
        <taxon>Metazoa</taxon>
        <taxon>Ecdysozoa</taxon>
        <taxon>Arthropoda</taxon>
        <taxon>Hexapoda</taxon>
        <taxon>Insecta</taxon>
        <taxon>Pterygota</taxon>
        <taxon>Neoptera</taxon>
        <taxon>Endopterygota</taxon>
        <taxon>Hymenoptera</taxon>
        <taxon>Apocrita</taxon>
        <taxon>Aculeata</taxon>
        <taxon>Formicoidea</taxon>
        <taxon>Formicidae</taxon>
        <taxon>Formicinae</taxon>
        <taxon>Lasius</taxon>
        <taxon>Lasius</taxon>
    </lineage>
</organism>
<evidence type="ECO:0000313" key="2">
    <source>
        <dbReference type="Proteomes" id="UP000036403"/>
    </source>
</evidence>
<dbReference type="STRING" id="67767.A0A0J7KKC8"/>
<dbReference type="EMBL" id="LBMM01006346">
    <property type="protein sequence ID" value="KMQ90679.1"/>
    <property type="molecule type" value="Genomic_DNA"/>
</dbReference>
<name>A0A0J7KKC8_LASNI</name>
<proteinExistence type="predicted"/>